<feature type="compositionally biased region" description="Basic residues" evidence="1">
    <location>
        <begin position="368"/>
        <end position="388"/>
    </location>
</feature>
<organism evidence="2">
    <name type="scientific">Fagus sylvatica</name>
    <name type="common">Beechnut</name>
    <dbReference type="NCBI Taxonomy" id="28930"/>
    <lineage>
        <taxon>Eukaryota</taxon>
        <taxon>Viridiplantae</taxon>
        <taxon>Streptophyta</taxon>
        <taxon>Embryophyta</taxon>
        <taxon>Tracheophyta</taxon>
        <taxon>Spermatophyta</taxon>
        <taxon>Magnoliopsida</taxon>
        <taxon>eudicotyledons</taxon>
        <taxon>Gunneridae</taxon>
        <taxon>Pentapetalae</taxon>
        <taxon>rosids</taxon>
        <taxon>fabids</taxon>
        <taxon>Fagales</taxon>
        <taxon>Fagaceae</taxon>
        <taxon>Fagus</taxon>
    </lineage>
</organism>
<feature type="region of interest" description="Disordered" evidence="1">
    <location>
        <begin position="1"/>
        <end position="171"/>
    </location>
</feature>
<reference evidence="2" key="1">
    <citation type="submission" date="2018-02" db="EMBL/GenBank/DDBJ databases">
        <authorList>
            <person name="Cohen D.B."/>
            <person name="Kent A.D."/>
        </authorList>
    </citation>
    <scope>NUCLEOTIDE SEQUENCE</scope>
</reference>
<feature type="region of interest" description="Disordered" evidence="1">
    <location>
        <begin position="343"/>
        <end position="388"/>
    </location>
</feature>
<accession>A0A2N9G4C4</accession>
<sequence>MSRGVKELQSCSQSPSHQFPRSKSRSPVRYRKECNKQKEHSPKDTTSYRHHRRARDHDFGEYHRHRYGSSYGRARYFSGGRSDANYDRNKGRSTTRRSRSRSPTWRRPVDSHSHSPGSFRSESRDSRCRIPSRISGSHRMSRSPINDYSISNRTQQGKDINTSKPKVLRRSPSLENCLSHRSAGLQVDLNVNASKQLEREGRPRRELLFTSKSSSRSTCSPDYSGERTTEAINIRKNFQSAPGDGKNPVYVTSDCIKNFMDSPASSLPKSTSSMDYPTYTYCLPRKEDAGNGHDTIVNSDHGLLNVTVKEDDLDDSTLHTQQEVFNHEVDAMHLSAPAKFASIYPSPADPRPSRFQSSERVSKYQPRSTKKTAKHAKQYHHRQGAQKY</sequence>
<feature type="compositionally biased region" description="Polar residues" evidence="1">
    <location>
        <begin position="143"/>
        <end position="164"/>
    </location>
</feature>
<dbReference type="AlphaFoldDB" id="A0A2N9G4C4"/>
<evidence type="ECO:0000256" key="1">
    <source>
        <dbReference type="SAM" id="MobiDB-lite"/>
    </source>
</evidence>
<feature type="compositionally biased region" description="Basic residues" evidence="1">
    <location>
        <begin position="91"/>
        <end position="100"/>
    </location>
</feature>
<protein>
    <submittedName>
        <fullName evidence="2">Uncharacterized protein</fullName>
    </submittedName>
</protein>
<dbReference type="EMBL" id="OIVN01001446">
    <property type="protein sequence ID" value="SPC94041.1"/>
    <property type="molecule type" value="Genomic_DNA"/>
</dbReference>
<feature type="compositionally biased region" description="Basic and acidic residues" evidence="1">
    <location>
        <begin position="30"/>
        <end position="47"/>
    </location>
</feature>
<gene>
    <name evidence="2" type="ORF">FSB_LOCUS21923</name>
</gene>
<evidence type="ECO:0000313" key="2">
    <source>
        <dbReference type="EMBL" id="SPC94041.1"/>
    </source>
</evidence>
<proteinExistence type="predicted"/>
<name>A0A2N9G4C4_FAGSY</name>
<feature type="compositionally biased region" description="Basic residues" evidence="1">
    <location>
        <begin position="20"/>
        <end position="29"/>
    </location>
</feature>
<feature type="compositionally biased region" description="Polar residues" evidence="1">
    <location>
        <begin position="9"/>
        <end position="19"/>
    </location>
</feature>